<gene>
    <name evidence="7" type="primary">LOC115436207</name>
</gene>
<organism evidence="7 8">
    <name type="scientific">Sphaeramia orbicularis</name>
    <name type="common">orbiculate cardinalfish</name>
    <dbReference type="NCBI Taxonomy" id="375764"/>
    <lineage>
        <taxon>Eukaryota</taxon>
        <taxon>Metazoa</taxon>
        <taxon>Chordata</taxon>
        <taxon>Craniata</taxon>
        <taxon>Vertebrata</taxon>
        <taxon>Euteleostomi</taxon>
        <taxon>Actinopterygii</taxon>
        <taxon>Neopterygii</taxon>
        <taxon>Teleostei</taxon>
        <taxon>Neoteleostei</taxon>
        <taxon>Acanthomorphata</taxon>
        <taxon>Gobiaria</taxon>
        <taxon>Kurtiformes</taxon>
        <taxon>Apogonoidei</taxon>
        <taxon>Apogonidae</taxon>
        <taxon>Apogoninae</taxon>
        <taxon>Sphaeramia</taxon>
    </lineage>
</organism>
<dbReference type="AlphaFoldDB" id="A0A672Y6G7"/>
<evidence type="ECO:0000256" key="2">
    <source>
        <dbReference type="ARBA" id="ARBA00022670"/>
    </source>
</evidence>
<dbReference type="InterPro" id="IPR001254">
    <property type="entry name" value="Trypsin_dom"/>
</dbReference>
<reference evidence="7" key="1">
    <citation type="submission" date="2019-06" db="EMBL/GenBank/DDBJ databases">
        <authorList>
            <consortium name="Wellcome Sanger Institute Data Sharing"/>
        </authorList>
    </citation>
    <scope>NUCLEOTIDE SEQUENCE [LARGE SCALE GENOMIC DNA]</scope>
</reference>
<proteinExistence type="inferred from homology"/>
<name>A0A672Y6G7_9TELE</name>
<sequence>MIRAAPLEDNKVCQPHSRPWHVYLDGYNSCSGALINDRWLITSMACSPSTVAILGKHDLFVEEDTEQRIQISDVFVHSPYRSPLHSLTLARLAEPAHFNQYVQPIPLPTRCPKPGETCHVSGWGSTIPNQSGYNGQMKCITVPIVDDQTCMNTFPEYLYWSYYMVCAGQANTDNCLTDGSSVMVCDGQLQGVQWFNHGCRNPADPSVYSKLCLYKDWINNMMDRYVPPLPETTTMKICMQTVCR</sequence>
<keyword evidence="4" id="KW-0720">Serine protease</keyword>
<dbReference type="InParanoid" id="A0A672Y6G7"/>
<dbReference type="FunFam" id="2.40.10.10:FF:000010">
    <property type="entry name" value="Kallikrein related peptidase 11"/>
    <property type="match status" value="1"/>
</dbReference>
<dbReference type="InterPro" id="IPR043504">
    <property type="entry name" value="Peptidase_S1_PA_chymotrypsin"/>
</dbReference>
<protein>
    <recommendedName>
        <fullName evidence="6">Peptidase S1 domain-containing protein</fullName>
    </recommendedName>
</protein>
<evidence type="ECO:0000259" key="6">
    <source>
        <dbReference type="PROSITE" id="PS50240"/>
    </source>
</evidence>
<dbReference type="InterPro" id="IPR009003">
    <property type="entry name" value="Peptidase_S1_PA"/>
</dbReference>
<keyword evidence="2" id="KW-0645">Protease</keyword>
<reference evidence="7" key="2">
    <citation type="submission" date="2025-08" db="UniProtKB">
        <authorList>
            <consortium name="Ensembl"/>
        </authorList>
    </citation>
    <scope>IDENTIFICATION</scope>
</reference>
<evidence type="ECO:0000313" key="8">
    <source>
        <dbReference type="Proteomes" id="UP000472271"/>
    </source>
</evidence>
<dbReference type="Gene3D" id="2.40.10.10">
    <property type="entry name" value="Trypsin-like serine proteases"/>
    <property type="match status" value="2"/>
</dbReference>
<accession>A0A672Y6G7</accession>
<dbReference type="CDD" id="cd00190">
    <property type="entry name" value="Tryp_SPc"/>
    <property type="match status" value="1"/>
</dbReference>
<dbReference type="Pfam" id="PF00089">
    <property type="entry name" value="Trypsin"/>
    <property type="match status" value="1"/>
</dbReference>
<dbReference type="PROSITE" id="PS50240">
    <property type="entry name" value="TRYPSIN_DOM"/>
    <property type="match status" value="1"/>
</dbReference>
<dbReference type="PANTHER" id="PTHR24271">
    <property type="entry name" value="KALLIKREIN-RELATED"/>
    <property type="match status" value="1"/>
</dbReference>
<keyword evidence="3" id="KW-0378">Hydrolase</keyword>
<dbReference type="GO" id="GO:0030141">
    <property type="term" value="C:secretory granule"/>
    <property type="evidence" value="ECO:0007669"/>
    <property type="project" value="TreeGrafter"/>
</dbReference>
<evidence type="ECO:0000256" key="3">
    <source>
        <dbReference type="ARBA" id="ARBA00022801"/>
    </source>
</evidence>
<feature type="domain" description="Peptidase S1" evidence="6">
    <location>
        <begin position="1"/>
        <end position="223"/>
    </location>
</feature>
<dbReference type="GO" id="GO:0006508">
    <property type="term" value="P:proteolysis"/>
    <property type="evidence" value="ECO:0007669"/>
    <property type="project" value="UniProtKB-KW"/>
</dbReference>
<dbReference type="Ensembl" id="ENSSORT00005001938.1">
    <property type="protein sequence ID" value="ENSSORP00005001883.1"/>
    <property type="gene ID" value="ENSSORG00005001180.1"/>
</dbReference>
<dbReference type="SUPFAM" id="SSF50494">
    <property type="entry name" value="Trypsin-like serine proteases"/>
    <property type="match status" value="1"/>
</dbReference>
<evidence type="ECO:0000256" key="5">
    <source>
        <dbReference type="ARBA" id="ARBA00023157"/>
    </source>
</evidence>
<dbReference type="SMART" id="SM00020">
    <property type="entry name" value="Tryp_SPc"/>
    <property type="match status" value="1"/>
</dbReference>
<keyword evidence="8" id="KW-1185">Reference proteome</keyword>
<reference evidence="7" key="3">
    <citation type="submission" date="2025-09" db="UniProtKB">
        <authorList>
            <consortium name="Ensembl"/>
        </authorList>
    </citation>
    <scope>IDENTIFICATION</scope>
</reference>
<dbReference type="Proteomes" id="UP000472271">
    <property type="component" value="Chromosome 16"/>
</dbReference>
<evidence type="ECO:0000256" key="4">
    <source>
        <dbReference type="ARBA" id="ARBA00022825"/>
    </source>
</evidence>
<evidence type="ECO:0000256" key="1">
    <source>
        <dbReference type="ARBA" id="ARBA00009228"/>
    </source>
</evidence>
<evidence type="ECO:0000313" key="7">
    <source>
        <dbReference type="Ensembl" id="ENSSORP00005001883.1"/>
    </source>
</evidence>
<dbReference type="PANTHER" id="PTHR24271:SF47">
    <property type="entry name" value="KALLIKREIN-1"/>
    <property type="match status" value="1"/>
</dbReference>
<dbReference type="GO" id="GO:0004252">
    <property type="term" value="F:serine-type endopeptidase activity"/>
    <property type="evidence" value="ECO:0007669"/>
    <property type="project" value="InterPro"/>
</dbReference>
<comment type="similarity">
    <text evidence="1">Belongs to the peptidase S1 family. Snake venom subfamily.</text>
</comment>
<keyword evidence="5" id="KW-1015">Disulfide bond</keyword>